<sequence>MKIQKLTISRRFQAATGEWLIAINIPVFTTDGTFGGSLGGAINLVDIYENYLKDNVFAQRGYVILVDDNGDYLYHLPK</sequence>
<name>A0A1F7VCR6_9BACT</name>
<gene>
    <name evidence="1" type="ORF">A3I42_04485</name>
</gene>
<reference evidence="1 2" key="1">
    <citation type="journal article" date="2016" name="Nat. Commun.">
        <title>Thousands of microbial genomes shed light on interconnected biogeochemical processes in an aquifer system.</title>
        <authorList>
            <person name="Anantharaman K."/>
            <person name="Brown C.T."/>
            <person name="Hug L.A."/>
            <person name="Sharon I."/>
            <person name="Castelle C.J."/>
            <person name="Probst A.J."/>
            <person name="Thomas B.C."/>
            <person name="Singh A."/>
            <person name="Wilkins M.J."/>
            <person name="Karaoz U."/>
            <person name="Brodie E.L."/>
            <person name="Williams K.H."/>
            <person name="Hubbard S.S."/>
            <person name="Banfield J.F."/>
        </authorList>
    </citation>
    <scope>NUCLEOTIDE SEQUENCE [LARGE SCALE GENOMIC DNA]</scope>
</reference>
<evidence type="ECO:0000313" key="1">
    <source>
        <dbReference type="EMBL" id="OGL87784.1"/>
    </source>
</evidence>
<comment type="caution">
    <text evidence="1">The sequence shown here is derived from an EMBL/GenBank/DDBJ whole genome shotgun (WGS) entry which is preliminary data.</text>
</comment>
<accession>A0A1F7VCR6</accession>
<proteinExistence type="predicted"/>
<dbReference type="AlphaFoldDB" id="A0A1F7VCR6"/>
<dbReference type="Gene3D" id="3.30.450.20">
    <property type="entry name" value="PAS domain"/>
    <property type="match status" value="2"/>
</dbReference>
<protein>
    <recommendedName>
        <fullName evidence="3">Cache domain-containing protein</fullName>
    </recommendedName>
</protein>
<organism evidence="1 2">
    <name type="scientific">Candidatus Uhrbacteria bacterium RIFCSPLOWO2_02_FULL_49_11</name>
    <dbReference type="NCBI Taxonomy" id="1802409"/>
    <lineage>
        <taxon>Bacteria</taxon>
        <taxon>Candidatus Uhriibacteriota</taxon>
    </lineage>
</organism>
<dbReference type="EMBL" id="MGER01000058">
    <property type="protein sequence ID" value="OGL87784.1"/>
    <property type="molecule type" value="Genomic_DNA"/>
</dbReference>
<evidence type="ECO:0008006" key="3">
    <source>
        <dbReference type="Google" id="ProtNLM"/>
    </source>
</evidence>
<dbReference type="Proteomes" id="UP000178264">
    <property type="component" value="Unassembled WGS sequence"/>
</dbReference>
<evidence type="ECO:0000313" key="2">
    <source>
        <dbReference type="Proteomes" id="UP000178264"/>
    </source>
</evidence>